<evidence type="ECO:0000256" key="1">
    <source>
        <dbReference type="SAM" id="Coils"/>
    </source>
</evidence>
<evidence type="ECO:0000313" key="5">
    <source>
        <dbReference type="EMBL" id="CAF4036428.1"/>
    </source>
</evidence>
<dbReference type="Proteomes" id="UP000676336">
    <property type="component" value="Unassembled WGS sequence"/>
</dbReference>
<dbReference type="AlphaFoldDB" id="A0A815S9G6"/>
<dbReference type="EMBL" id="CAJOBJ010006540">
    <property type="protein sequence ID" value="CAF4063027.1"/>
    <property type="molecule type" value="Genomic_DNA"/>
</dbReference>
<dbReference type="Proteomes" id="UP000681720">
    <property type="component" value="Unassembled WGS sequence"/>
</dbReference>
<protein>
    <submittedName>
        <fullName evidence="4">Uncharacterized protein</fullName>
    </submittedName>
</protein>
<proteinExistence type="predicted"/>
<dbReference type="EMBL" id="CAJNOW010006462">
    <property type="protein sequence ID" value="CAF1486008.1"/>
    <property type="molecule type" value="Genomic_DNA"/>
</dbReference>
<organism evidence="4 7">
    <name type="scientific">Rotaria magnacalcarata</name>
    <dbReference type="NCBI Taxonomy" id="392030"/>
    <lineage>
        <taxon>Eukaryota</taxon>
        <taxon>Metazoa</taxon>
        <taxon>Spiralia</taxon>
        <taxon>Gnathifera</taxon>
        <taxon>Rotifera</taxon>
        <taxon>Eurotatoria</taxon>
        <taxon>Bdelloidea</taxon>
        <taxon>Philodinida</taxon>
        <taxon>Philodinidae</taxon>
        <taxon>Rotaria</taxon>
    </lineage>
</organism>
<keyword evidence="1" id="KW-0175">Coiled coil</keyword>
<dbReference type="EMBL" id="CAJOBI010005579">
    <property type="protein sequence ID" value="CAF4036428.1"/>
    <property type="molecule type" value="Genomic_DNA"/>
</dbReference>
<feature type="region of interest" description="Disordered" evidence="2">
    <location>
        <begin position="91"/>
        <end position="121"/>
    </location>
</feature>
<gene>
    <name evidence="3" type="ORF">CJN711_LOCUS9264</name>
    <name evidence="6" type="ORF">GIL414_LOCUS15070</name>
    <name evidence="4" type="ORF">KQP761_LOCUS13829</name>
    <name evidence="5" type="ORF">SMN809_LOCUS13861</name>
</gene>
<dbReference type="Proteomes" id="UP000663834">
    <property type="component" value="Unassembled WGS sequence"/>
</dbReference>
<evidence type="ECO:0000256" key="2">
    <source>
        <dbReference type="SAM" id="MobiDB-lite"/>
    </source>
</evidence>
<reference evidence="4" key="1">
    <citation type="submission" date="2021-02" db="EMBL/GenBank/DDBJ databases">
        <authorList>
            <person name="Nowell W R."/>
        </authorList>
    </citation>
    <scope>NUCLEOTIDE SEQUENCE</scope>
</reference>
<evidence type="ECO:0000313" key="3">
    <source>
        <dbReference type="EMBL" id="CAF1145451.1"/>
    </source>
</evidence>
<sequence>MNPSAEMLAYVKRNLCLNGIEIIYLENIHEQCKTQRAKILKRLEELRNINVDLTNAQNPGILPQLVIKETLAATAAAVVLESICKVNKQPISSTRTRQVNSTSTRPPSPPDPIHQYRSKYP</sequence>
<feature type="compositionally biased region" description="Polar residues" evidence="2">
    <location>
        <begin position="91"/>
        <end position="100"/>
    </location>
</feature>
<feature type="coiled-coil region" evidence="1">
    <location>
        <begin position="29"/>
        <end position="56"/>
    </location>
</feature>
<comment type="caution">
    <text evidence="4">The sequence shown here is derived from an EMBL/GenBank/DDBJ whole genome shotgun (WGS) entry which is preliminary data.</text>
</comment>
<dbReference type="Proteomes" id="UP000663855">
    <property type="component" value="Unassembled WGS sequence"/>
</dbReference>
<evidence type="ECO:0000313" key="6">
    <source>
        <dbReference type="EMBL" id="CAF4063027.1"/>
    </source>
</evidence>
<dbReference type="EMBL" id="CAJNOV010003543">
    <property type="protein sequence ID" value="CAF1145451.1"/>
    <property type="molecule type" value="Genomic_DNA"/>
</dbReference>
<accession>A0A815S9G6</accession>
<evidence type="ECO:0000313" key="4">
    <source>
        <dbReference type="EMBL" id="CAF1486008.1"/>
    </source>
</evidence>
<name>A0A815S9G6_9BILA</name>
<evidence type="ECO:0000313" key="7">
    <source>
        <dbReference type="Proteomes" id="UP000663834"/>
    </source>
</evidence>